<sequence>MINIFAEDIKDYRADNFHQRRLLARVNYISQTIFDFRLSCGTLRVACFHGRLRSVERFLK</sequence>
<comment type="caution">
    <text evidence="1">The sequence shown here is derived from an EMBL/GenBank/DDBJ whole genome shotgun (WGS) entry which is preliminary data.</text>
</comment>
<proteinExistence type="predicted"/>
<dbReference type="Proteomes" id="UP000637383">
    <property type="component" value="Unassembled WGS sequence"/>
</dbReference>
<evidence type="ECO:0000313" key="1">
    <source>
        <dbReference type="EMBL" id="MBD2735456.1"/>
    </source>
</evidence>
<keyword evidence="2" id="KW-1185">Reference proteome</keyword>
<protein>
    <submittedName>
        <fullName evidence="1">Uncharacterized protein</fullName>
    </submittedName>
</protein>
<dbReference type="EMBL" id="JACJTU010000014">
    <property type="protein sequence ID" value="MBD2735456.1"/>
    <property type="molecule type" value="Genomic_DNA"/>
</dbReference>
<organism evidence="1 2">
    <name type="scientific">Nostoc paludosum FACHB-159</name>
    <dbReference type="NCBI Taxonomy" id="2692908"/>
    <lineage>
        <taxon>Bacteria</taxon>
        <taxon>Bacillati</taxon>
        <taxon>Cyanobacteriota</taxon>
        <taxon>Cyanophyceae</taxon>
        <taxon>Nostocales</taxon>
        <taxon>Nostocaceae</taxon>
        <taxon>Nostoc</taxon>
    </lineage>
</organism>
<name>A0ABR8K7J2_9NOSO</name>
<reference evidence="1 2" key="1">
    <citation type="journal article" date="2020" name="ISME J.">
        <title>Comparative genomics reveals insights into cyanobacterial evolution and habitat adaptation.</title>
        <authorList>
            <person name="Chen M.Y."/>
            <person name="Teng W.K."/>
            <person name="Zhao L."/>
            <person name="Hu C.X."/>
            <person name="Zhou Y.K."/>
            <person name="Han B.P."/>
            <person name="Song L.R."/>
            <person name="Shu W.S."/>
        </authorList>
    </citation>
    <scope>NUCLEOTIDE SEQUENCE [LARGE SCALE GENOMIC DNA]</scope>
    <source>
        <strain evidence="1 2">FACHB-159</strain>
    </source>
</reference>
<dbReference type="RefSeq" id="WP_190956108.1">
    <property type="nucleotide sequence ID" value="NZ_JACJTU010000014.1"/>
</dbReference>
<evidence type="ECO:0000313" key="2">
    <source>
        <dbReference type="Proteomes" id="UP000637383"/>
    </source>
</evidence>
<gene>
    <name evidence="1" type="ORF">H6H03_16390</name>
</gene>
<accession>A0ABR8K7J2</accession>